<dbReference type="AlphaFoldDB" id="A0A8D7ZVV2"/>
<dbReference type="EMBL" id="HBUE01000813">
    <property type="protein sequence ID" value="CAG6443707.1"/>
    <property type="molecule type" value="Transcribed_RNA"/>
</dbReference>
<protein>
    <submittedName>
        <fullName evidence="1">(northern house mosquito) hypothetical protein</fullName>
    </submittedName>
</protein>
<organism evidence="1">
    <name type="scientific">Culex pipiens</name>
    <name type="common">House mosquito</name>
    <dbReference type="NCBI Taxonomy" id="7175"/>
    <lineage>
        <taxon>Eukaryota</taxon>
        <taxon>Metazoa</taxon>
        <taxon>Ecdysozoa</taxon>
        <taxon>Arthropoda</taxon>
        <taxon>Hexapoda</taxon>
        <taxon>Insecta</taxon>
        <taxon>Pterygota</taxon>
        <taxon>Neoptera</taxon>
        <taxon>Endopterygota</taxon>
        <taxon>Diptera</taxon>
        <taxon>Nematocera</taxon>
        <taxon>Culicoidea</taxon>
        <taxon>Culicidae</taxon>
        <taxon>Culicinae</taxon>
        <taxon>Culicini</taxon>
        <taxon>Culex</taxon>
        <taxon>Culex</taxon>
    </lineage>
</organism>
<reference evidence="1" key="1">
    <citation type="submission" date="2021-05" db="EMBL/GenBank/DDBJ databases">
        <authorList>
            <person name="Alioto T."/>
            <person name="Alioto T."/>
            <person name="Gomez Garrido J."/>
        </authorList>
    </citation>
    <scope>NUCLEOTIDE SEQUENCE</scope>
</reference>
<proteinExistence type="predicted"/>
<sequence>MLVRLLGLGRSVRCWPSPRTAAPKSSVWFWLIRLSGCRTPRVRSGNCGDFAVDSAHMWNTDNPVEMERIRMNDLDSWRDEGEEENAEIVRLLQDVVLLWESFY</sequence>
<name>A0A8D7ZVV2_CULPI</name>
<dbReference type="EMBL" id="HBUE01000814">
    <property type="protein sequence ID" value="CAG6443708.1"/>
    <property type="molecule type" value="Transcribed_RNA"/>
</dbReference>
<evidence type="ECO:0000313" key="1">
    <source>
        <dbReference type="EMBL" id="CAG6443707.1"/>
    </source>
</evidence>
<accession>A0A8D7ZVV2</accession>